<dbReference type="InterPro" id="IPR018330">
    <property type="entry name" value="RecT_fam"/>
</dbReference>
<reference evidence="1" key="1">
    <citation type="submission" date="2024-05" db="EMBL/GenBank/DDBJ databases">
        <title>Planctomycetes of the genus Singulisphaera possess chitinolytic capabilities.</title>
        <authorList>
            <person name="Ivanova A."/>
        </authorList>
    </citation>
    <scope>NUCLEOTIDE SEQUENCE</scope>
    <source>
        <strain evidence="1">Ch08T</strain>
    </source>
</reference>
<dbReference type="AlphaFoldDB" id="A0AAU7CL09"/>
<dbReference type="GO" id="GO:0006259">
    <property type="term" value="P:DNA metabolic process"/>
    <property type="evidence" value="ECO:0007669"/>
    <property type="project" value="InterPro"/>
</dbReference>
<sequence>MPSANLPAIMPGQAIDFGHLSDETAICLSGAGREYRMTARDVIKWVAPAAPVSEAVKLLVVAQNVNLNPMLKEIELLEIKGTWHIYVRKQGLIKVAQRFPEYDGHETGVVVQIKDLSQPPIDIAGAITPRGFLLQGGWAKVYRKGWSRPVYKRCALQNYAKDKGIWVDNPAVMIEKVAFAQALRESFPIGEVYDESELPGVEREIALSIEDASTNHPANRNPVPSFFQMAPAPLLPVVQAPIVPEYTPPTATEPAVPVLPEPEAIDVEAAEVEPYKQPCTEEHRAKLAELVAKVGMNEATYNKVVLEKRGVQSAEQLTCEQAGELIRNLGEILEKKKGPPF</sequence>
<name>A0AAU7CL09_9BACT</name>
<gene>
    <name evidence="1" type="ORF">V5E97_06655</name>
</gene>
<accession>A0AAU7CL09</accession>
<organism evidence="1">
    <name type="scientific">Singulisphaera sp. Ch08</name>
    <dbReference type="NCBI Taxonomy" id="3120278"/>
    <lineage>
        <taxon>Bacteria</taxon>
        <taxon>Pseudomonadati</taxon>
        <taxon>Planctomycetota</taxon>
        <taxon>Planctomycetia</taxon>
        <taxon>Isosphaerales</taxon>
        <taxon>Isosphaeraceae</taxon>
        <taxon>Singulisphaera</taxon>
    </lineage>
</organism>
<protein>
    <submittedName>
        <fullName evidence="1">Recombinase RecT</fullName>
    </submittedName>
</protein>
<dbReference type="EMBL" id="CP155447">
    <property type="protein sequence ID" value="XBH05698.1"/>
    <property type="molecule type" value="Genomic_DNA"/>
</dbReference>
<dbReference type="RefSeq" id="WP_406698547.1">
    <property type="nucleotide sequence ID" value="NZ_CP155447.1"/>
</dbReference>
<dbReference type="Pfam" id="PF03837">
    <property type="entry name" value="RecT"/>
    <property type="match status" value="1"/>
</dbReference>
<dbReference type="GO" id="GO:0003677">
    <property type="term" value="F:DNA binding"/>
    <property type="evidence" value="ECO:0007669"/>
    <property type="project" value="InterPro"/>
</dbReference>
<evidence type="ECO:0000313" key="1">
    <source>
        <dbReference type="EMBL" id="XBH05698.1"/>
    </source>
</evidence>
<proteinExistence type="predicted"/>